<evidence type="ECO:0000256" key="7">
    <source>
        <dbReference type="ARBA" id="ARBA00047899"/>
    </source>
</evidence>
<dbReference type="PROSITE" id="PS00108">
    <property type="entry name" value="PROTEIN_KINASE_ST"/>
    <property type="match status" value="1"/>
</dbReference>
<name>A0A176VIZ3_MARPO</name>
<evidence type="ECO:0000256" key="8">
    <source>
        <dbReference type="ARBA" id="ARBA00048679"/>
    </source>
</evidence>
<accession>A0A176VIZ3</accession>
<evidence type="ECO:0000256" key="6">
    <source>
        <dbReference type="ARBA" id="ARBA00022840"/>
    </source>
</evidence>
<dbReference type="Proteomes" id="UP000077202">
    <property type="component" value="Unassembled WGS sequence"/>
</dbReference>
<dbReference type="PANTHER" id="PTHR24363">
    <property type="entry name" value="SERINE/THREONINE PROTEIN KINASE"/>
    <property type="match status" value="1"/>
</dbReference>
<dbReference type="Gene3D" id="3.30.200.20">
    <property type="entry name" value="Phosphorylase Kinase, domain 1"/>
    <property type="match status" value="1"/>
</dbReference>
<keyword evidence="5" id="KW-0418">Kinase</keyword>
<dbReference type="PANTHER" id="PTHR24363:SF0">
    <property type="entry name" value="SERINE_THREONINE KINASE LIKE DOMAIN CONTAINING 1"/>
    <property type="match status" value="1"/>
</dbReference>
<evidence type="ECO:0000256" key="4">
    <source>
        <dbReference type="ARBA" id="ARBA00022741"/>
    </source>
</evidence>
<proteinExistence type="predicted"/>
<sequence length="584" mass="64761">MMSLGGDIFIKTYIHVFCDSAAVSWKRCIAGNGFGYAVIVRRGKSQSSHNPFRGGRLQWRKNRRKNGAAVVRWQARSGGELDERSWPALGVFHKTGDVIAEKYKIISVLGRGGVCTTYEAETEDGSSTVALKAITLKFMKGWKDLELFEREARVLKSLRHPGIPEYIDYFEVDTETDRAFYIAQKVAKGRSLAEAVQNGSRMTEEDVVRIAFEVLEVLKYLGNLRPPVFHRDIKPENIIMDEETGQVKVVDFGAVQDAASMTVMGSTVVGTYGYMAPEQFQNRATAQTDLYGLGGTLLYLLSGQSPSSFPQTRLKVDFGAVTMSPALRSVIDKLLEPAPEDRFQSAEEVIAALKAVKEPPASFRVGSNAYKVEQRSVQRISQPAGTKIDLIRTDDSLQIEIPPVGLTAETVGTGTFTVAWNAFIVFWTATAIRGGAGVMSLFSIPFWVVGFGLAKSTLSNLTVSVSLEIDREVFSVEWKVGRFWKHRVSGQVRDINSVELISEGALNGKPITACRLNEGVNRHLFGSGLEEIEKSWILQEISDFLDLPPPQELPPLVRQIDPSRNRMGGRVFRRTSRSWDDSGF</sequence>
<dbReference type="AlphaFoldDB" id="A0A176VIZ3"/>
<evidence type="ECO:0000256" key="3">
    <source>
        <dbReference type="ARBA" id="ARBA00022679"/>
    </source>
</evidence>
<dbReference type="EC" id="2.7.11.1" evidence="1"/>
<dbReference type="InterPro" id="IPR000719">
    <property type="entry name" value="Prot_kinase_dom"/>
</dbReference>
<dbReference type="PROSITE" id="PS50011">
    <property type="entry name" value="PROTEIN_KINASE_DOM"/>
    <property type="match status" value="1"/>
</dbReference>
<dbReference type="InterPro" id="IPR011009">
    <property type="entry name" value="Kinase-like_dom_sf"/>
</dbReference>
<dbReference type="GO" id="GO:0004674">
    <property type="term" value="F:protein serine/threonine kinase activity"/>
    <property type="evidence" value="ECO:0007669"/>
    <property type="project" value="UniProtKB-KW"/>
</dbReference>
<dbReference type="CDD" id="cd14014">
    <property type="entry name" value="STKc_PknB_like"/>
    <property type="match status" value="1"/>
</dbReference>
<feature type="domain" description="Protein kinase" evidence="9">
    <location>
        <begin position="103"/>
        <end position="356"/>
    </location>
</feature>
<evidence type="ECO:0000259" key="9">
    <source>
        <dbReference type="PROSITE" id="PS50011"/>
    </source>
</evidence>
<dbReference type="SUPFAM" id="SSF56112">
    <property type="entry name" value="Protein kinase-like (PK-like)"/>
    <property type="match status" value="1"/>
</dbReference>
<keyword evidence="4" id="KW-0547">Nucleotide-binding</keyword>
<dbReference type="GO" id="GO:0005524">
    <property type="term" value="F:ATP binding"/>
    <property type="evidence" value="ECO:0007669"/>
    <property type="project" value="UniProtKB-KW"/>
</dbReference>
<evidence type="ECO:0000256" key="5">
    <source>
        <dbReference type="ARBA" id="ARBA00022777"/>
    </source>
</evidence>
<comment type="catalytic activity">
    <reaction evidence="7">
        <text>L-threonyl-[protein] + ATP = O-phospho-L-threonyl-[protein] + ADP + H(+)</text>
        <dbReference type="Rhea" id="RHEA:46608"/>
        <dbReference type="Rhea" id="RHEA-COMP:11060"/>
        <dbReference type="Rhea" id="RHEA-COMP:11605"/>
        <dbReference type="ChEBI" id="CHEBI:15378"/>
        <dbReference type="ChEBI" id="CHEBI:30013"/>
        <dbReference type="ChEBI" id="CHEBI:30616"/>
        <dbReference type="ChEBI" id="CHEBI:61977"/>
        <dbReference type="ChEBI" id="CHEBI:456216"/>
        <dbReference type="EC" id="2.7.11.1"/>
    </reaction>
</comment>
<keyword evidence="6" id="KW-0067">ATP-binding</keyword>
<gene>
    <name evidence="10" type="ORF">AXG93_2338s1210</name>
</gene>
<dbReference type="Gene3D" id="1.10.510.10">
    <property type="entry name" value="Transferase(Phosphotransferase) domain 1"/>
    <property type="match status" value="1"/>
</dbReference>
<protein>
    <recommendedName>
        <fullName evidence="1">non-specific serine/threonine protein kinase</fullName>
        <ecNumber evidence="1">2.7.11.1</ecNumber>
    </recommendedName>
</protein>
<comment type="caution">
    <text evidence="10">The sequence shown here is derived from an EMBL/GenBank/DDBJ whole genome shotgun (WGS) entry which is preliminary data.</text>
</comment>
<evidence type="ECO:0000313" key="11">
    <source>
        <dbReference type="Proteomes" id="UP000077202"/>
    </source>
</evidence>
<keyword evidence="2" id="KW-0723">Serine/threonine-protein kinase</keyword>
<evidence type="ECO:0000256" key="2">
    <source>
        <dbReference type="ARBA" id="ARBA00022527"/>
    </source>
</evidence>
<dbReference type="InterPro" id="IPR008271">
    <property type="entry name" value="Ser/Thr_kinase_AS"/>
</dbReference>
<reference evidence="10" key="1">
    <citation type="submission" date="2016-03" db="EMBL/GenBank/DDBJ databases">
        <title>Mechanisms controlling the formation of the plant cell surface in tip-growing cells are functionally conserved among land plants.</title>
        <authorList>
            <person name="Honkanen S."/>
            <person name="Jones V.A."/>
            <person name="Morieri G."/>
            <person name="Champion C."/>
            <person name="Hetherington A.J."/>
            <person name="Kelly S."/>
            <person name="Saint-Marcoux D."/>
            <person name="Proust H."/>
            <person name="Prescott H."/>
            <person name="Dolan L."/>
        </authorList>
    </citation>
    <scope>NUCLEOTIDE SEQUENCE [LARGE SCALE GENOMIC DNA]</scope>
    <source>
        <tissue evidence="10">Whole gametophyte</tissue>
    </source>
</reference>
<organism evidence="10 11">
    <name type="scientific">Marchantia polymorpha subsp. ruderalis</name>
    <dbReference type="NCBI Taxonomy" id="1480154"/>
    <lineage>
        <taxon>Eukaryota</taxon>
        <taxon>Viridiplantae</taxon>
        <taxon>Streptophyta</taxon>
        <taxon>Embryophyta</taxon>
        <taxon>Marchantiophyta</taxon>
        <taxon>Marchantiopsida</taxon>
        <taxon>Marchantiidae</taxon>
        <taxon>Marchantiales</taxon>
        <taxon>Marchantiaceae</taxon>
        <taxon>Marchantia</taxon>
    </lineage>
</organism>
<keyword evidence="3" id="KW-0808">Transferase</keyword>
<evidence type="ECO:0000256" key="1">
    <source>
        <dbReference type="ARBA" id="ARBA00012513"/>
    </source>
</evidence>
<dbReference type="EMBL" id="LVLJ01003635">
    <property type="protein sequence ID" value="OAE20332.1"/>
    <property type="molecule type" value="Genomic_DNA"/>
</dbReference>
<keyword evidence="11" id="KW-1185">Reference proteome</keyword>
<dbReference type="SMART" id="SM00220">
    <property type="entry name" value="S_TKc"/>
    <property type="match status" value="1"/>
</dbReference>
<evidence type="ECO:0000313" key="10">
    <source>
        <dbReference type="EMBL" id="OAE20332.1"/>
    </source>
</evidence>
<comment type="catalytic activity">
    <reaction evidence="8">
        <text>L-seryl-[protein] + ATP = O-phospho-L-seryl-[protein] + ADP + H(+)</text>
        <dbReference type="Rhea" id="RHEA:17989"/>
        <dbReference type="Rhea" id="RHEA-COMP:9863"/>
        <dbReference type="Rhea" id="RHEA-COMP:11604"/>
        <dbReference type="ChEBI" id="CHEBI:15378"/>
        <dbReference type="ChEBI" id="CHEBI:29999"/>
        <dbReference type="ChEBI" id="CHEBI:30616"/>
        <dbReference type="ChEBI" id="CHEBI:83421"/>
        <dbReference type="ChEBI" id="CHEBI:456216"/>
        <dbReference type="EC" id="2.7.11.1"/>
    </reaction>
</comment>
<dbReference type="Pfam" id="PF00069">
    <property type="entry name" value="Pkinase"/>
    <property type="match status" value="1"/>
</dbReference>